<name>A0A922FYN1_CARIL</name>
<evidence type="ECO:0000313" key="3">
    <source>
        <dbReference type="Proteomes" id="UP000811246"/>
    </source>
</evidence>
<keyword evidence="1" id="KW-1133">Transmembrane helix</keyword>
<accession>A0A922FYN1</accession>
<protein>
    <submittedName>
        <fullName evidence="2">Uncharacterized protein</fullName>
    </submittedName>
</protein>
<keyword evidence="1" id="KW-0472">Membrane</keyword>
<dbReference type="AlphaFoldDB" id="A0A922FYN1"/>
<evidence type="ECO:0000256" key="1">
    <source>
        <dbReference type="SAM" id="Phobius"/>
    </source>
</evidence>
<gene>
    <name evidence="2" type="ORF">I3842_01G102100</name>
</gene>
<dbReference type="PANTHER" id="PTHR24177:SF329">
    <property type="entry name" value="ANKYRIN REPEAT PROTEIN"/>
    <property type="match status" value="1"/>
</dbReference>
<keyword evidence="1" id="KW-0812">Transmembrane</keyword>
<evidence type="ECO:0000313" key="2">
    <source>
        <dbReference type="EMBL" id="KAG6730891.1"/>
    </source>
</evidence>
<proteinExistence type="predicted"/>
<organism evidence="2 3">
    <name type="scientific">Carya illinoinensis</name>
    <name type="common">Pecan</name>
    <dbReference type="NCBI Taxonomy" id="32201"/>
    <lineage>
        <taxon>Eukaryota</taxon>
        <taxon>Viridiplantae</taxon>
        <taxon>Streptophyta</taxon>
        <taxon>Embryophyta</taxon>
        <taxon>Tracheophyta</taxon>
        <taxon>Spermatophyta</taxon>
        <taxon>Magnoliopsida</taxon>
        <taxon>eudicotyledons</taxon>
        <taxon>Gunneridae</taxon>
        <taxon>Pentapetalae</taxon>
        <taxon>rosids</taxon>
        <taxon>fabids</taxon>
        <taxon>Fagales</taxon>
        <taxon>Juglandaceae</taxon>
        <taxon>Carya</taxon>
    </lineage>
</organism>
<comment type="caution">
    <text evidence="2">The sequence shown here is derived from an EMBL/GenBank/DDBJ whole genome shotgun (WGS) entry which is preliminary data.</text>
</comment>
<dbReference type="GO" id="GO:0016020">
    <property type="term" value="C:membrane"/>
    <property type="evidence" value="ECO:0007669"/>
    <property type="project" value="TreeGrafter"/>
</dbReference>
<feature type="transmembrane region" description="Helical" evidence="1">
    <location>
        <begin position="137"/>
        <end position="161"/>
    </location>
</feature>
<sequence>MSKFHTLLSWPFSKLIKLLDIEHLKEMKLVHEQSRELLNLMCEEIVKSDPEKRNKGNVNAAIFHAIKKGAFEFFHDVLKKNPDLLWSKDGNSRNILSYDPSRNNILHIAGMPPASNMLDRIPGAALQMQRELQWFKVISLIFYIYLSDILFSILQAVSGYFSSTDTK</sequence>
<dbReference type="Proteomes" id="UP000811246">
    <property type="component" value="Chromosome 1"/>
</dbReference>
<reference evidence="2" key="1">
    <citation type="submission" date="2021-01" db="EMBL/GenBank/DDBJ databases">
        <authorList>
            <person name="Lovell J.T."/>
            <person name="Bentley N."/>
            <person name="Bhattarai G."/>
            <person name="Jenkins J.W."/>
            <person name="Sreedasyam A."/>
            <person name="Alarcon Y."/>
            <person name="Bock C."/>
            <person name="Boston L."/>
            <person name="Carlson J."/>
            <person name="Cervantes K."/>
            <person name="Clermont K."/>
            <person name="Krom N."/>
            <person name="Kubenka K."/>
            <person name="Mamidi S."/>
            <person name="Mattison C."/>
            <person name="Monteros M."/>
            <person name="Pisani C."/>
            <person name="Plott C."/>
            <person name="Rajasekar S."/>
            <person name="Rhein H.S."/>
            <person name="Rohla C."/>
            <person name="Song M."/>
            <person name="Hilaire R.S."/>
            <person name="Shu S."/>
            <person name="Wells L."/>
            <person name="Wang X."/>
            <person name="Webber J."/>
            <person name="Heerema R.J."/>
            <person name="Klein P."/>
            <person name="Conner P."/>
            <person name="Grauke L."/>
            <person name="Grimwood J."/>
            <person name="Schmutz J."/>
            <person name="Randall J.J."/>
        </authorList>
    </citation>
    <scope>NUCLEOTIDE SEQUENCE</scope>
    <source>
        <tissue evidence="2">Leaf</tissue>
    </source>
</reference>
<dbReference type="PANTHER" id="PTHR24177">
    <property type="entry name" value="CASKIN"/>
    <property type="match status" value="1"/>
</dbReference>
<dbReference type="EMBL" id="CM031825">
    <property type="protein sequence ID" value="KAG6730891.1"/>
    <property type="molecule type" value="Genomic_DNA"/>
</dbReference>